<reference evidence="1 2" key="1">
    <citation type="submission" date="2017-02" db="EMBL/GenBank/DDBJ databases">
        <title>Draft genome sequence of Moraxella porci CCUG 54912T type strain.</title>
        <authorList>
            <person name="Salva-Serra F."/>
            <person name="Engstrom-Jakobsson H."/>
            <person name="Thorell K."/>
            <person name="Jaen-Luchoro D."/>
            <person name="Gonzales-Siles L."/>
            <person name="Karlsson R."/>
            <person name="Yazdan S."/>
            <person name="Boulund F."/>
            <person name="Johnning A."/>
            <person name="Engstrand L."/>
            <person name="Kristiansson E."/>
            <person name="Moore E."/>
        </authorList>
    </citation>
    <scope>NUCLEOTIDE SEQUENCE [LARGE SCALE GENOMIC DNA]</scope>
    <source>
        <strain evidence="1 2">CCUG 54912</strain>
    </source>
</reference>
<name>A0A1T0CS04_9GAMM</name>
<dbReference type="AlphaFoldDB" id="A0A1T0CS04"/>
<evidence type="ECO:0000313" key="1">
    <source>
        <dbReference type="EMBL" id="OOS24941.1"/>
    </source>
</evidence>
<accession>A0A1T0CS04</accession>
<protein>
    <submittedName>
        <fullName evidence="1">Uncharacterized protein</fullName>
    </submittedName>
</protein>
<keyword evidence="2" id="KW-1185">Reference proteome</keyword>
<dbReference type="Proteomes" id="UP000190683">
    <property type="component" value="Unassembled WGS sequence"/>
</dbReference>
<sequence>MCSYTINEKIIKGIELSAQEVRHAIKILRKIMDKGGVVVICENDAMVTCYNYNSYSKKLAHKCRKH</sequence>
<dbReference type="EMBL" id="MUYV01000006">
    <property type="protein sequence ID" value="OOS24941.1"/>
    <property type="molecule type" value="Genomic_DNA"/>
</dbReference>
<comment type="caution">
    <text evidence="1">The sequence shown here is derived from an EMBL/GenBank/DDBJ whole genome shotgun (WGS) entry which is preliminary data.</text>
</comment>
<evidence type="ECO:0000313" key="2">
    <source>
        <dbReference type="Proteomes" id="UP000190683"/>
    </source>
</evidence>
<dbReference type="STRING" id="573983.B0681_05645"/>
<gene>
    <name evidence="1" type="ORF">B0681_05645</name>
</gene>
<organism evidence="1 2">
    <name type="scientific">Moraxella porci DSM 25326</name>
    <dbReference type="NCBI Taxonomy" id="573983"/>
    <lineage>
        <taxon>Bacteria</taxon>
        <taxon>Pseudomonadati</taxon>
        <taxon>Pseudomonadota</taxon>
        <taxon>Gammaproteobacteria</taxon>
        <taxon>Moraxellales</taxon>
        <taxon>Moraxellaceae</taxon>
        <taxon>Moraxella</taxon>
    </lineage>
</organism>
<proteinExistence type="predicted"/>